<dbReference type="RefSeq" id="WP_046043416.1">
    <property type="nucleotide sequence ID" value="NZ_LACC01000039.1"/>
</dbReference>
<keyword evidence="2" id="KW-0255">Endonuclease</keyword>
<keyword evidence="2" id="KW-0540">Nuclease</keyword>
<dbReference type="Proteomes" id="UP000033588">
    <property type="component" value="Unassembled WGS sequence"/>
</dbReference>
<organism evidence="2 3">
    <name type="scientific">Pseudomonas fluorescens</name>
    <dbReference type="NCBI Taxonomy" id="294"/>
    <lineage>
        <taxon>Bacteria</taxon>
        <taxon>Pseudomonadati</taxon>
        <taxon>Pseudomonadota</taxon>
        <taxon>Gammaproteobacteria</taxon>
        <taxon>Pseudomonadales</taxon>
        <taxon>Pseudomonadaceae</taxon>
        <taxon>Pseudomonas</taxon>
    </lineage>
</organism>
<reference evidence="2 3" key="1">
    <citation type="submission" date="2015-03" db="EMBL/GenBank/DDBJ databases">
        <title>Comparative genomics of Pseudomonas insights into diversity of traits involved in vanlence and defense.</title>
        <authorList>
            <person name="Qin Y."/>
        </authorList>
    </citation>
    <scope>NUCLEOTIDE SEQUENCE [LARGE SCALE GENOMIC DNA]</scope>
    <source>
        <strain evidence="2 3">C8</strain>
    </source>
</reference>
<dbReference type="OrthoDB" id="7008701at2"/>
<name>A0A0F4T575_PSEFL</name>
<dbReference type="GO" id="GO:0004519">
    <property type="term" value="F:endonuclease activity"/>
    <property type="evidence" value="ECO:0007669"/>
    <property type="project" value="UniProtKB-KW"/>
</dbReference>
<keyword evidence="2" id="KW-0378">Hydrolase</keyword>
<dbReference type="AlphaFoldDB" id="A0A0F4T575"/>
<dbReference type="Pfam" id="PF08722">
    <property type="entry name" value="Tn7_TnsA-like_N"/>
    <property type="match status" value="1"/>
</dbReference>
<feature type="domain" description="TnsA endonuclease N-terminal" evidence="1">
    <location>
        <begin position="62"/>
        <end position="120"/>
    </location>
</feature>
<sequence>MVTRYDRQAPNAGYTLEPSKPLVFGKPRKLVTFVASRKNQVSIGCETLLEADFCIHLEYQAAIAAYQSQPFTICFTESKTRYTPDFLATLVDGNQVVYEVKSCAGARNRKWQIRRAVLEQLFSRNGLGFECVEERQFCHPIQIQNLRTLYHLGYNGSLASVPYMLRLLREQTQRSASIRFLLKQGVPQADITCALFHQRLHCNLQRPLNLLSRVW</sequence>
<dbReference type="EMBL" id="LACC01000039">
    <property type="protein sequence ID" value="KJZ39130.1"/>
    <property type="molecule type" value="Genomic_DNA"/>
</dbReference>
<evidence type="ECO:0000259" key="1">
    <source>
        <dbReference type="Pfam" id="PF08722"/>
    </source>
</evidence>
<accession>A0A0F4T575</accession>
<dbReference type="InterPro" id="IPR014833">
    <property type="entry name" value="TnsA_N"/>
</dbReference>
<comment type="caution">
    <text evidence="2">The sequence shown here is derived from an EMBL/GenBank/DDBJ whole genome shotgun (WGS) entry which is preliminary data.</text>
</comment>
<evidence type="ECO:0000313" key="3">
    <source>
        <dbReference type="Proteomes" id="UP000033588"/>
    </source>
</evidence>
<evidence type="ECO:0000313" key="2">
    <source>
        <dbReference type="EMBL" id="KJZ39130.1"/>
    </source>
</evidence>
<dbReference type="PATRIC" id="fig|294.132.peg.4474"/>
<gene>
    <name evidence="2" type="ORF">VC35_25730</name>
</gene>
<proteinExistence type="predicted"/>
<protein>
    <submittedName>
        <fullName evidence="2">TnsA endonuclease</fullName>
    </submittedName>
</protein>